<dbReference type="Pfam" id="PF00383">
    <property type="entry name" value="dCMP_cyt_deam_1"/>
    <property type="match status" value="1"/>
</dbReference>
<evidence type="ECO:0000256" key="1">
    <source>
        <dbReference type="ARBA" id="ARBA00002151"/>
    </source>
</evidence>
<comment type="similarity">
    <text evidence="5 13">In the C-terminal section; belongs to the HTP reductase family.</text>
</comment>
<evidence type="ECO:0000256" key="3">
    <source>
        <dbReference type="ARBA" id="ARBA00004910"/>
    </source>
</evidence>
<dbReference type="GO" id="GO:0008835">
    <property type="term" value="F:diaminohydroxyphosphoribosylaminopyrimidine deaminase activity"/>
    <property type="evidence" value="ECO:0007669"/>
    <property type="project" value="UniProtKB-EC"/>
</dbReference>
<gene>
    <name evidence="18" type="ORF">SAMN06296427_10755</name>
</gene>
<dbReference type="InterPro" id="IPR024072">
    <property type="entry name" value="DHFR-like_dom_sf"/>
</dbReference>
<dbReference type="UniPathway" id="UPA00275">
    <property type="reaction ID" value="UER00401"/>
</dbReference>
<proteinExistence type="inferred from homology"/>
<feature type="binding site" evidence="16">
    <location>
        <position position="51"/>
    </location>
    <ligand>
        <name>Zn(2+)</name>
        <dbReference type="ChEBI" id="CHEBI:29105"/>
        <note>catalytic</note>
    </ligand>
</feature>
<dbReference type="SUPFAM" id="SSF53597">
    <property type="entry name" value="Dihydrofolate reductase-like"/>
    <property type="match status" value="1"/>
</dbReference>
<evidence type="ECO:0000256" key="2">
    <source>
        <dbReference type="ARBA" id="ARBA00004882"/>
    </source>
</evidence>
<keyword evidence="12" id="KW-0511">Multifunctional enzyme</keyword>
<feature type="active site" description="Proton donor" evidence="14">
    <location>
        <position position="53"/>
    </location>
</feature>
<feature type="binding site" evidence="16">
    <location>
        <position position="78"/>
    </location>
    <ligand>
        <name>Zn(2+)</name>
        <dbReference type="ChEBI" id="CHEBI:29105"/>
        <note>catalytic</note>
    </ligand>
</feature>
<keyword evidence="7 13" id="KW-0479">Metal-binding</keyword>
<evidence type="ECO:0000259" key="17">
    <source>
        <dbReference type="PROSITE" id="PS51747"/>
    </source>
</evidence>
<keyword evidence="11 13" id="KW-0560">Oxidoreductase</keyword>
<comment type="pathway">
    <text evidence="2 13">Cofactor biosynthesis; riboflavin biosynthesis; 5-amino-6-(D-ribitylamino)uracil from GTP: step 2/4.</text>
</comment>
<dbReference type="FunFam" id="3.40.140.10:FF:000025">
    <property type="entry name" value="Riboflavin biosynthesis protein RibD"/>
    <property type="match status" value="1"/>
</dbReference>
<dbReference type="EMBL" id="FWXS01000007">
    <property type="protein sequence ID" value="SMC75288.1"/>
    <property type="molecule type" value="Genomic_DNA"/>
</dbReference>
<evidence type="ECO:0000256" key="11">
    <source>
        <dbReference type="ARBA" id="ARBA00023002"/>
    </source>
</evidence>
<evidence type="ECO:0000256" key="16">
    <source>
        <dbReference type="PIRSR" id="PIRSR006769-3"/>
    </source>
</evidence>
<keyword evidence="19" id="KW-1185">Reference proteome</keyword>
<keyword evidence="6 13" id="KW-0686">Riboflavin biosynthesis</keyword>
<feature type="binding site" evidence="16">
    <location>
        <position position="87"/>
    </location>
    <ligand>
        <name>Zn(2+)</name>
        <dbReference type="ChEBI" id="CHEBI:29105"/>
        <note>catalytic</note>
    </ligand>
</feature>
<dbReference type="Pfam" id="PF01872">
    <property type="entry name" value="RibD_C"/>
    <property type="match status" value="1"/>
</dbReference>
<dbReference type="Gene3D" id="3.40.140.10">
    <property type="entry name" value="Cytidine Deaminase, domain 2"/>
    <property type="match status" value="1"/>
</dbReference>
<evidence type="ECO:0000256" key="9">
    <source>
        <dbReference type="ARBA" id="ARBA00022833"/>
    </source>
</evidence>
<dbReference type="CDD" id="cd01284">
    <property type="entry name" value="Riboflavin_deaminase-reductase"/>
    <property type="match status" value="1"/>
</dbReference>
<dbReference type="EC" id="1.1.1.193" evidence="13"/>
<feature type="domain" description="CMP/dCMP-type deaminase" evidence="17">
    <location>
        <begin position="2"/>
        <end position="126"/>
    </location>
</feature>
<comment type="similarity">
    <text evidence="4 13">In the N-terminal section; belongs to the cytidine and deoxycytidylate deaminase family.</text>
</comment>
<dbReference type="Gene3D" id="3.40.430.10">
    <property type="entry name" value="Dihydrofolate Reductase, subunit A"/>
    <property type="match status" value="1"/>
</dbReference>
<evidence type="ECO:0000256" key="4">
    <source>
        <dbReference type="ARBA" id="ARBA00005259"/>
    </source>
</evidence>
<comment type="catalytic activity">
    <reaction evidence="13">
        <text>5-amino-6-(5-phospho-D-ribitylamino)uracil + NADP(+) = 5-amino-6-(5-phospho-D-ribosylamino)uracil + NADPH + H(+)</text>
        <dbReference type="Rhea" id="RHEA:17845"/>
        <dbReference type="ChEBI" id="CHEBI:15378"/>
        <dbReference type="ChEBI" id="CHEBI:57783"/>
        <dbReference type="ChEBI" id="CHEBI:58349"/>
        <dbReference type="ChEBI" id="CHEBI:58421"/>
        <dbReference type="ChEBI" id="CHEBI:58453"/>
        <dbReference type="EC" id="1.1.1.193"/>
    </reaction>
</comment>
<dbReference type="PANTHER" id="PTHR38011:SF7">
    <property type="entry name" value="2,5-DIAMINO-6-RIBOSYLAMINO-4(3H)-PYRIMIDINONE 5'-PHOSPHATE REDUCTASE"/>
    <property type="match status" value="1"/>
</dbReference>
<name>A0A1W2BRV1_9FLAO</name>
<dbReference type="InterPro" id="IPR016192">
    <property type="entry name" value="APOBEC/CMP_deaminase_Zn-bd"/>
</dbReference>
<dbReference type="STRING" id="1434700.SAMN06296427_10755"/>
<dbReference type="PANTHER" id="PTHR38011">
    <property type="entry name" value="DIHYDROFOLATE REDUCTASE FAMILY PROTEIN (AFU_ORTHOLOGUE AFUA_8G06820)"/>
    <property type="match status" value="1"/>
</dbReference>
<keyword evidence="9 13" id="KW-0862">Zinc</keyword>
<feature type="binding site" evidence="15">
    <location>
        <position position="210"/>
    </location>
    <ligand>
        <name>substrate</name>
    </ligand>
</feature>
<feature type="binding site" evidence="15">
    <location>
        <position position="199"/>
    </location>
    <ligand>
        <name>NADP(+)</name>
        <dbReference type="ChEBI" id="CHEBI:58349"/>
    </ligand>
</feature>
<dbReference type="OrthoDB" id="9800865at2"/>
<dbReference type="NCBIfam" id="TIGR00326">
    <property type="entry name" value="eubact_ribD"/>
    <property type="match status" value="1"/>
</dbReference>
<dbReference type="InterPro" id="IPR050765">
    <property type="entry name" value="Riboflavin_Biosynth_HTPR"/>
</dbReference>
<dbReference type="PIRSF" id="PIRSF006769">
    <property type="entry name" value="RibD"/>
    <property type="match status" value="1"/>
</dbReference>
<reference evidence="19" key="1">
    <citation type="submission" date="2017-04" db="EMBL/GenBank/DDBJ databases">
        <authorList>
            <person name="Varghese N."/>
            <person name="Submissions S."/>
        </authorList>
    </citation>
    <scope>NUCLEOTIDE SEQUENCE [LARGE SCALE GENOMIC DNA]</scope>
    <source>
        <strain evidence="19">CGMCC 1.12708</strain>
    </source>
</reference>
<keyword evidence="10 13" id="KW-0521">NADP</keyword>
<evidence type="ECO:0000256" key="7">
    <source>
        <dbReference type="ARBA" id="ARBA00022723"/>
    </source>
</evidence>
<dbReference type="GO" id="GO:0008270">
    <property type="term" value="F:zinc ion binding"/>
    <property type="evidence" value="ECO:0007669"/>
    <property type="project" value="InterPro"/>
</dbReference>
<feature type="binding site" evidence="15">
    <location>
        <position position="157"/>
    </location>
    <ligand>
        <name>NADP(+)</name>
        <dbReference type="ChEBI" id="CHEBI:58349"/>
    </ligand>
</feature>
<feature type="binding site" evidence="15">
    <location>
        <position position="207"/>
    </location>
    <ligand>
        <name>substrate</name>
    </ligand>
</feature>
<feature type="binding site" evidence="15">
    <location>
        <position position="285"/>
    </location>
    <ligand>
        <name>substrate</name>
    </ligand>
</feature>
<evidence type="ECO:0000256" key="8">
    <source>
        <dbReference type="ARBA" id="ARBA00022801"/>
    </source>
</evidence>
<protein>
    <recommendedName>
        <fullName evidence="13">Riboflavin biosynthesis protein RibD</fullName>
    </recommendedName>
    <domain>
        <recommendedName>
            <fullName evidence="13">Diaminohydroxyphosphoribosylaminopyrimidine deaminase</fullName>
            <shortName evidence="13">DRAP deaminase</shortName>
            <ecNumber evidence="13">3.5.4.26</ecNumber>
        </recommendedName>
        <alternativeName>
            <fullName evidence="13">Riboflavin-specific deaminase</fullName>
        </alternativeName>
    </domain>
    <domain>
        <recommendedName>
            <fullName evidence="13">5-amino-6-(5-phosphoribosylamino)uracil reductase</fullName>
            <ecNumber evidence="13">1.1.1.193</ecNumber>
        </recommendedName>
        <alternativeName>
            <fullName evidence="13">HTP reductase</fullName>
        </alternativeName>
    </domain>
</protein>
<comment type="cofactor">
    <cofactor evidence="13 16">
        <name>Zn(2+)</name>
        <dbReference type="ChEBI" id="CHEBI:29105"/>
    </cofactor>
    <text evidence="13 16">Binds 1 zinc ion.</text>
</comment>
<sequence length="341" mass="39000">MNFDEQMMQRCIQLAQNGFGDTYPNPMVGCVIVHNGKIIVEGWHEKAGKPHAEVNAIHQIHDKEILKQSTLYVSLEPCAHHGKTPPCADLIIQHQIPKVVIGTIDSFAKVNGLGIQKLKDAGIEVISGALEIECRDLNKRFFTFHQEKRPYVILKWAQTADGFMAIENGEQKWITNEYSKQLVHKWRTEEQSILVGTKTAETDNPQLNARLWNGNQPIRLVLDKELKLNQNLNLFDRNQKTIIFSEKEKANQENLEFIQTSFDKNLPDSILQKLHEIGIQSVIIEGGKKTLESFIQKDLWDEARIFTSSESWDSGIKSPEIHGKMIHSKKIISDKLEIFTR</sequence>
<evidence type="ECO:0000256" key="6">
    <source>
        <dbReference type="ARBA" id="ARBA00022619"/>
    </source>
</evidence>
<dbReference type="PROSITE" id="PS51747">
    <property type="entry name" value="CYT_DCMP_DEAMINASES_2"/>
    <property type="match status" value="1"/>
</dbReference>
<organism evidence="18 19">
    <name type="scientific">Moheibacter sediminis</name>
    <dbReference type="NCBI Taxonomy" id="1434700"/>
    <lineage>
        <taxon>Bacteria</taxon>
        <taxon>Pseudomonadati</taxon>
        <taxon>Bacteroidota</taxon>
        <taxon>Flavobacteriia</taxon>
        <taxon>Flavobacteriales</taxon>
        <taxon>Weeksellaceae</taxon>
        <taxon>Moheibacter</taxon>
    </lineage>
</organism>
<feature type="binding site" evidence="15">
    <location>
        <position position="203"/>
    </location>
    <ligand>
        <name>substrate</name>
    </ligand>
</feature>
<dbReference type="InterPro" id="IPR002734">
    <property type="entry name" value="RibDG_C"/>
</dbReference>
<keyword evidence="8 13" id="KW-0378">Hydrolase</keyword>
<comment type="pathway">
    <text evidence="3 13">Cofactor biosynthesis; riboflavin biosynthesis; 5-amino-6-(D-ribitylamino)uracil from GTP: step 3/4.</text>
</comment>
<evidence type="ECO:0000256" key="5">
    <source>
        <dbReference type="ARBA" id="ARBA00007417"/>
    </source>
</evidence>
<dbReference type="InterPro" id="IPR016193">
    <property type="entry name" value="Cytidine_deaminase-like"/>
</dbReference>
<dbReference type="InterPro" id="IPR002125">
    <property type="entry name" value="CMP_dCMP_dom"/>
</dbReference>
<accession>A0A1W2BRV1</accession>
<evidence type="ECO:0000313" key="18">
    <source>
        <dbReference type="EMBL" id="SMC75288.1"/>
    </source>
</evidence>
<evidence type="ECO:0000256" key="14">
    <source>
        <dbReference type="PIRSR" id="PIRSR006769-1"/>
    </source>
</evidence>
<feature type="binding site" evidence="15">
    <location>
        <position position="173"/>
    </location>
    <ligand>
        <name>NADP(+)</name>
        <dbReference type="ChEBI" id="CHEBI:58349"/>
    </ligand>
</feature>
<evidence type="ECO:0000313" key="19">
    <source>
        <dbReference type="Proteomes" id="UP000192393"/>
    </source>
</evidence>
<dbReference type="Proteomes" id="UP000192393">
    <property type="component" value="Unassembled WGS sequence"/>
</dbReference>
<dbReference type="SUPFAM" id="SSF53927">
    <property type="entry name" value="Cytidine deaminase-like"/>
    <property type="match status" value="1"/>
</dbReference>
<comment type="catalytic activity">
    <reaction evidence="13">
        <text>2,5-diamino-6-hydroxy-4-(5-phosphoribosylamino)-pyrimidine + H2O + H(+) = 5-amino-6-(5-phospho-D-ribosylamino)uracil + NH4(+)</text>
        <dbReference type="Rhea" id="RHEA:21868"/>
        <dbReference type="ChEBI" id="CHEBI:15377"/>
        <dbReference type="ChEBI" id="CHEBI:15378"/>
        <dbReference type="ChEBI" id="CHEBI:28938"/>
        <dbReference type="ChEBI" id="CHEBI:58453"/>
        <dbReference type="ChEBI" id="CHEBI:58614"/>
        <dbReference type="EC" id="3.5.4.26"/>
    </reaction>
</comment>
<evidence type="ECO:0000256" key="12">
    <source>
        <dbReference type="ARBA" id="ARBA00023268"/>
    </source>
</evidence>
<evidence type="ECO:0000256" key="15">
    <source>
        <dbReference type="PIRSR" id="PIRSR006769-2"/>
    </source>
</evidence>
<dbReference type="GO" id="GO:0009231">
    <property type="term" value="P:riboflavin biosynthetic process"/>
    <property type="evidence" value="ECO:0007669"/>
    <property type="project" value="UniProtKB-UniPathway"/>
</dbReference>
<feature type="binding site" evidence="15">
    <location>
        <begin position="287"/>
        <end position="293"/>
    </location>
    <ligand>
        <name>NADP(+)</name>
        <dbReference type="ChEBI" id="CHEBI:58349"/>
    </ligand>
</feature>
<dbReference type="EC" id="3.5.4.26" evidence="13"/>
<dbReference type="GO" id="GO:0008703">
    <property type="term" value="F:5-amino-6-(5-phosphoribosylamino)uracil reductase activity"/>
    <property type="evidence" value="ECO:0007669"/>
    <property type="project" value="UniProtKB-EC"/>
</dbReference>
<dbReference type="PROSITE" id="PS00903">
    <property type="entry name" value="CYT_DCMP_DEAMINASES_1"/>
    <property type="match status" value="1"/>
</dbReference>
<evidence type="ECO:0000256" key="13">
    <source>
        <dbReference type="PIRNR" id="PIRNR006769"/>
    </source>
</evidence>
<dbReference type="InterPro" id="IPR004794">
    <property type="entry name" value="Eubact_RibD"/>
</dbReference>
<feature type="binding site" evidence="15">
    <location>
        <position position="187"/>
    </location>
    <ligand>
        <name>substrate</name>
    </ligand>
</feature>
<evidence type="ECO:0000256" key="10">
    <source>
        <dbReference type="ARBA" id="ARBA00022857"/>
    </source>
</evidence>
<comment type="function">
    <text evidence="1 13">Converts 2,5-diamino-6-(ribosylamino)-4(3h)-pyrimidinone 5'-phosphate into 5-amino-6-(ribosylamino)-2,4(1h,3h)-pyrimidinedione 5'-phosphate.</text>
</comment>
<dbReference type="AlphaFoldDB" id="A0A1W2BRV1"/>